<keyword evidence="2" id="KW-1185">Reference proteome</keyword>
<sequence length="52" mass="5978">MSRLVSLAASVDDRPTREQVDAMLTELQQMPRDRSVTDLIDDLLDYRSMLPI</sequence>
<dbReference type="EMBL" id="JBICRM010000021">
    <property type="protein sequence ID" value="MFG1707454.1"/>
    <property type="molecule type" value="Genomic_DNA"/>
</dbReference>
<proteinExistence type="predicted"/>
<gene>
    <name evidence="1" type="ORF">ACFLIM_30060</name>
</gene>
<evidence type="ECO:0000313" key="1">
    <source>
        <dbReference type="EMBL" id="MFG1707454.1"/>
    </source>
</evidence>
<comment type="caution">
    <text evidence="1">The sequence shown here is derived from an EMBL/GenBank/DDBJ whole genome shotgun (WGS) entry which is preliminary data.</text>
</comment>
<protein>
    <submittedName>
        <fullName evidence="1">Uncharacterized protein</fullName>
    </submittedName>
</protein>
<reference evidence="1 2" key="1">
    <citation type="submission" date="2024-10" db="EMBL/GenBank/DDBJ databases">
        <authorList>
            <person name="Topkara A.R."/>
            <person name="Saygin H."/>
        </authorList>
    </citation>
    <scope>NUCLEOTIDE SEQUENCE [LARGE SCALE GENOMIC DNA]</scope>
    <source>
        <strain evidence="1 2">M3C6</strain>
    </source>
</reference>
<organism evidence="1 2">
    <name type="scientific">Nonomuraea marmarensis</name>
    <dbReference type="NCBI Taxonomy" id="3351344"/>
    <lineage>
        <taxon>Bacteria</taxon>
        <taxon>Bacillati</taxon>
        <taxon>Actinomycetota</taxon>
        <taxon>Actinomycetes</taxon>
        <taxon>Streptosporangiales</taxon>
        <taxon>Streptosporangiaceae</taxon>
        <taxon>Nonomuraea</taxon>
    </lineage>
</organism>
<evidence type="ECO:0000313" key="2">
    <source>
        <dbReference type="Proteomes" id="UP001603978"/>
    </source>
</evidence>
<dbReference type="RefSeq" id="WP_393171160.1">
    <property type="nucleotide sequence ID" value="NZ_JBICRM010000021.1"/>
</dbReference>
<name>A0ABW7AMT6_9ACTN</name>
<accession>A0ABW7AMT6</accession>
<dbReference type="Proteomes" id="UP001603978">
    <property type="component" value="Unassembled WGS sequence"/>
</dbReference>